<feature type="compositionally biased region" description="Basic and acidic residues" evidence="1">
    <location>
        <begin position="7"/>
        <end position="23"/>
    </location>
</feature>
<evidence type="ECO:0000313" key="2">
    <source>
        <dbReference type="EMBL" id="OTG32285.1"/>
    </source>
</evidence>
<keyword evidence="3" id="KW-1185">Reference proteome</keyword>
<sequence>MVKIRISRYEDGDGGDDLKRNDDSGDGLRGVMKVTCWILGACVVPRSRLQVLDVIHFCWFVT</sequence>
<accession>A0A251V9N9</accession>
<dbReference type="EMBL" id="CM007892">
    <property type="protein sequence ID" value="OTG32285.1"/>
    <property type="molecule type" value="Genomic_DNA"/>
</dbReference>
<dbReference type="InParanoid" id="A0A251V9N9"/>
<name>A0A251V9N9_HELAN</name>
<gene>
    <name evidence="2" type="ORF">HannXRQ_Chr03g0084931</name>
</gene>
<evidence type="ECO:0000313" key="3">
    <source>
        <dbReference type="Proteomes" id="UP000215914"/>
    </source>
</evidence>
<feature type="region of interest" description="Disordered" evidence="1">
    <location>
        <begin position="1"/>
        <end position="25"/>
    </location>
</feature>
<proteinExistence type="predicted"/>
<protein>
    <submittedName>
        <fullName evidence="2">Uncharacterized protein</fullName>
    </submittedName>
</protein>
<organism evidence="2 3">
    <name type="scientific">Helianthus annuus</name>
    <name type="common">Common sunflower</name>
    <dbReference type="NCBI Taxonomy" id="4232"/>
    <lineage>
        <taxon>Eukaryota</taxon>
        <taxon>Viridiplantae</taxon>
        <taxon>Streptophyta</taxon>
        <taxon>Embryophyta</taxon>
        <taxon>Tracheophyta</taxon>
        <taxon>Spermatophyta</taxon>
        <taxon>Magnoliopsida</taxon>
        <taxon>eudicotyledons</taxon>
        <taxon>Gunneridae</taxon>
        <taxon>Pentapetalae</taxon>
        <taxon>asterids</taxon>
        <taxon>campanulids</taxon>
        <taxon>Asterales</taxon>
        <taxon>Asteraceae</taxon>
        <taxon>Asteroideae</taxon>
        <taxon>Heliantheae alliance</taxon>
        <taxon>Heliantheae</taxon>
        <taxon>Helianthus</taxon>
    </lineage>
</organism>
<evidence type="ECO:0000256" key="1">
    <source>
        <dbReference type="SAM" id="MobiDB-lite"/>
    </source>
</evidence>
<dbReference type="Proteomes" id="UP000215914">
    <property type="component" value="Chromosome 3"/>
</dbReference>
<reference evidence="3" key="1">
    <citation type="journal article" date="2017" name="Nature">
        <title>The sunflower genome provides insights into oil metabolism, flowering and Asterid evolution.</title>
        <authorList>
            <person name="Badouin H."/>
            <person name="Gouzy J."/>
            <person name="Grassa C.J."/>
            <person name="Murat F."/>
            <person name="Staton S.E."/>
            <person name="Cottret L."/>
            <person name="Lelandais-Briere C."/>
            <person name="Owens G.L."/>
            <person name="Carrere S."/>
            <person name="Mayjonade B."/>
            <person name="Legrand L."/>
            <person name="Gill N."/>
            <person name="Kane N.C."/>
            <person name="Bowers J.E."/>
            <person name="Hubner S."/>
            <person name="Bellec A."/>
            <person name="Berard A."/>
            <person name="Berges H."/>
            <person name="Blanchet N."/>
            <person name="Boniface M.C."/>
            <person name="Brunel D."/>
            <person name="Catrice O."/>
            <person name="Chaidir N."/>
            <person name="Claudel C."/>
            <person name="Donnadieu C."/>
            <person name="Faraut T."/>
            <person name="Fievet G."/>
            <person name="Helmstetter N."/>
            <person name="King M."/>
            <person name="Knapp S.J."/>
            <person name="Lai Z."/>
            <person name="Le Paslier M.C."/>
            <person name="Lippi Y."/>
            <person name="Lorenzon L."/>
            <person name="Mandel J.R."/>
            <person name="Marage G."/>
            <person name="Marchand G."/>
            <person name="Marquand E."/>
            <person name="Bret-Mestries E."/>
            <person name="Morien E."/>
            <person name="Nambeesan S."/>
            <person name="Nguyen T."/>
            <person name="Pegot-Espagnet P."/>
            <person name="Pouilly N."/>
            <person name="Raftis F."/>
            <person name="Sallet E."/>
            <person name="Schiex T."/>
            <person name="Thomas J."/>
            <person name="Vandecasteele C."/>
            <person name="Vares D."/>
            <person name="Vear F."/>
            <person name="Vautrin S."/>
            <person name="Crespi M."/>
            <person name="Mangin B."/>
            <person name="Burke J.M."/>
            <person name="Salse J."/>
            <person name="Munos S."/>
            <person name="Vincourt P."/>
            <person name="Rieseberg L.H."/>
            <person name="Langlade N.B."/>
        </authorList>
    </citation>
    <scope>NUCLEOTIDE SEQUENCE [LARGE SCALE GENOMIC DNA]</scope>
    <source>
        <strain evidence="3">cv. SF193</strain>
    </source>
</reference>
<dbReference type="AlphaFoldDB" id="A0A251V9N9"/>